<proteinExistence type="predicted"/>
<dbReference type="Pfam" id="PF21033">
    <property type="entry name" value="RMD1-3"/>
    <property type="match status" value="1"/>
</dbReference>
<evidence type="ECO:0000256" key="1">
    <source>
        <dbReference type="ARBA" id="ARBA00004245"/>
    </source>
</evidence>
<dbReference type="GO" id="GO:0097431">
    <property type="term" value="C:mitotic spindle pole"/>
    <property type="evidence" value="ECO:0007669"/>
    <property type="project" value="TreeGrafter"/>
</dbReference>
<dbReference type="PANTHER" id="PTHR16056:SF16">
    <property type="entry name" value="REGULATOR OF MICROTUBULE DYNAMICS PROTEIN 1"/>
    <property type="match status" value="1"/>
</dbReference>
<dbReference type="EMBL" id="QKZV01000001">
    <property type="protein sequence ID" value="PZX65872.1"/>
    <property type="molecule type" value="Genomic_DNA"/>
</dbReference>
<evidence type="ECO:0000313" key="10">
    <source>
        <dbReference type="EMBL" id="PZX65872.1"/>
    </source>
</evidence>
<evidence type="ECO:0000256" key="2">
    <source>
        <dbReference type="ARBA" id="ARBA00011375"/>
    </source>
</evidence>
<comment type="subcellular location">
    <subcellularLocation>
        <location evidence="1">Cytoplasm</location>
        <location evidence="1">Cytoskeleton</location>
    </subcellularLocation>
</comment>
<dbReference type="AlphaFoldDB" id="A0A2W7TRY6"/>
<evidence type="ECO:0000256" key="7">
    <source>
        <dbReference type="ARBA" id="ARBA00039966"/>
    </source>
</evidence>
<dbReference type="SUPFAM" id="SSF48452">
    <property type="entry name" value="TPR-like"/>
    <property type="match status" value="1"/>
</dbReference>
<keyword evidence="5" id="KW-0802">TPR repeat</keyword>
<comment type="subunit">
    <text evidence="2">Interacts with microtubules.</text>
</comment>
<dbReference type="Proteomes" id="UP000249720">
    <property type="component" value="Unassembled WGS sequence"/>
</dbReference>
<evidence type="ECO:0000313" key="11">
    <source>
        <dbReference type="Proteomes" id="UP000249720"/>
    </source>
</evidence>
<keyword evidence="6" id="KW-0206">Cytoskeleton</keyword>
<organism evidence="10 11">
    <name type="scientific">Hydrotalea sandarakina</name>
    <dbReference type="NCBI Taxonomy" id="1004304"/>
    <lineage>
        <taxon>Bacteria</taxon>
        <taxon>Pseudomonadati</taxon>
        <taxon>Bacteroidota</taxon>
        <taxon>Chitinophagia</taxon>
        <taxon>Chitinophagales</taxon>
        <taxon>Chitinophagaceae</taxon>
        <taxon>Hydrotalea</taxon>
    </lineage>
</organism>
<accession>A0A2W7TRY6</accession>
<evidence type="ECO:0000256" key="9">
    <source>
        <dbReference type="SAM" id="SignalP"/>
    </source>
</evidence>
<dbReference type="InterPro" id="IPR011990">
    <property type="entry name" value="TPR-like_helical_dom_sf"/>
</dbReference>
<name>A0A2W7TRY6_9BACT</name>
<gene>
    <name evidence="10" type="ORF">LX80_00365</name>
</gene>
<dbReference type="PANTHER" id="PTHR16056">
    <property type="entry name" value="REGULATOR OF MICROTUBULE DYNAMICS PROTEIN"/>
    <property type="match status" value="1"/>
</dbReference>
<reference evidence="10 11" key="1">
    <citation type="submission" date="2018-06" db="EMBL/GenBank/DDBJ databases">
        <title>Genomic Encyclopedia of Archaeal and Bacterial Type Strains, Phase II (KMG-II): from individual species to whole genera.</title>
        <authorList>
            <person name="Goeker M."/>
        </authorList>
    </citation>
    <scope>NUCLEOTIDE SEQUENCE [LARGE SCALE GENOMIC DNA]</scope>
    <source>
        <strain evidence="10 11">DSM 23241</strain>
    </source>
</reference>
<feature type="signal peptide" evidence="9">
    <location>
        <begin position="1"/>
        <end position="26"/>
    </location>
</feature>
<evidence type="ECO:0000256" key="4">
    <source>
        <dbReference type="ARBA" id="ARBA00022737"/>
    </source>
</evidence>
<dbReference type="GO" id="GO:0005737">
    <property type="term" value="C:cytoplasm"/>
    <property type="evidence" value="ECO:0007669"/>
    <property type="project" value="TreeGrafter"/>
</dbReference>
<keyword evidence="11" id="KW-1185">Reference proteome</keyword>
<dbReference type="GO" id="GO:0008017">
    <property type="term" value="F:microtubule binding"/>
    <property type="evidence" value="ECO:0007669"/>
    <property type="project" value="TreeGrafter"/>
</dbReference>
<keyword evidence="9" id="KW-0732">Signal</keyword>
<evidence type="ECO:0000256" key="6">
    <source>
        <dbReference type="ARBA" id="ARBA00023212"/>
    </source>
</evidence>
<evidence type="ECO:0000256" key="3">
    <source>
        <dbReference type="ARBA" id="ARBA00022490"/>
    </source>
</evidence>
<sequence>MFTKKLLHYSLTILCLIGLNIHKTFAQDNNVLFKQASNAEIALNEQQALDLYKKILVTDPNNLKALVKATELSCSTGERLPIANDKRITFQSALAYAQRAVAAHPEAAESYYALALASAKMTEVESNKKQLVQYVKDIKTNADKALSINPNLGMANFVEGRWHYEMNELNWAKKLALKTMYPGGVPATSYDSAIVYLEKCRKTEPYYVLNYLILAKSYKANNNPSKAIEILQQLVKLPIRTPDDAALKAEGQKLLDSLM</sequence>
<protein>
    <recommendedName>
        <fullName evidence="7">Regulator of microtubule dynamics protein 1</fullName>
    </recommendedName>
    <alternativeName>
        <fullName evidence="8">Protein FAM82B</fullName>
    </alternativeName>
</protein>
<dbReference type="RefSeq" id="WP_111293320.1">
    <property type="nucleotide sequence ID" value="NZ_QKZV01000001.1"/>
</dbReference>
<feature type="chain" id="PRO_5016066154" description="Regulator of microtubule dynamics protein 1" evidence="9">
    <location>
        <begin position="27"/>
        <end position="259"/>
    </location>
</feature>
<dbReference type="GO" id="GO:0005876">
    <property type="term" value="C:spindle microtubule"/>
    <property type="evidence" value="ECO:0007669"/>
    <property type="project" value="TreeGrafter"/>
</dbReference>
<dbReference type="OrthoDB" id="9813878at2"/>
<keyword evidence="3" id="KW-0963">Cytoplasm</keyword>
<comment type="caution">
    <text evidence="10">The sequence shown here is derived from an EMBL/GenBank/DDBJ whole genome shotgun (WGS) entry which is preliminary data.</text>
</comment>
<dbReference type="InterPro" id="IPR049039">
    <property type="entry name" value="RMD1-3_a_helical_rpt"/>
</dbReference>
<dbReference type="Gene3D" id="1.25.40.10">
    <property type="entry name" value="Tetratricopeptide repeat domain"/>
    <property type="match status" value="1"/>
</dbReference>
<evidence type="ECO:0000256" key="5">
    <source>
        <dbReference type="ARBA" id="ARBA00022803"/>
    </source>
</evidence>
<keyword evidence="4" id="KW-0677">Repeat</keyword>
<evidence type="ECO:0000256" key="8">
    <source>
        <dbReference type="ARBA" id="ARBA00041958"/>
    </source>
</evidence>